<sequence length="225" mass="23489">MIRADDEPGWHVDRFYGKYEGVVTDVTDPEKIGRIRARVPALLGEDVDTGWALPCVPVGGTAKVGMLFLPAIGATVWIEFAGGDVSRPIWSGTFWSAPESTGGADDLGTEAGPEAPTADDGKDATATLAVLRTSSGHELTFDDDGQVVLLANGNGTCSVRFEKDGSVVVTAEKVKLGAEASESVVLGNTFQQFFNAHTHPTGVGPSGPPTQPMSTSQLSAKVTTE</sequence>
<keyword evidence="4" id="KW-1185">Reference proteome</keyword>
<dbReference type="OrthoDB" id="9762420at2"/>
<accession>A0A1M7PA21</accession>
<dbReference type="EMBL" id="FRCS01000003">
    <property type="protein sequence ID" value="SHN13572.1"/>
    <property type="molecule type" value="Genomic_DNA"/>
</dbReference>
<dbReference type="SUPFAM" id="SSF69255">
    <property type="entry name" value="gp5 N-terminal domain-like"/>
    <property type="match status" value="1"/>
</dbReference>
<dbReference type="InterPro" id="IPR006531">
    <property type="entry name" value="Gp5/Vgr_OB"/>
</dbReference>
<feature type="region of interest" description="Disordered" evidence="1">
    <location>
        <begin position="100"/>
        <end position="121"/>
    </location>
</feature>
<feature type="domain" description="Gp5/Type VI secretion system Vgr protein OB-fold" evidence="2">
    <location>
        <begin position="19"/>
        <end position="95"/>
    </location>
</feature>
<evidence type="ECO:0000313" key="4">
    <source>
        <dbReference type="Proteomes" id="UP000184440"/>
    </source>
</evidence>
<dbReference type="InterPro" id="IPR037026">
    <property type="entry name" value="Vgr_OB-fold_dom_sf"/>
</dbReference>
<dbReference type="RefSeq" id="WP_073255569.1">
    <property type="nucleotide sequence ID" value="NZ_FRCS01000003.1"/>
</dbReference>
<evidence type="ECO:0000259" key="2">
    <source>
        <dbReference type="Pfam" id="PF04717"/>
    </source>
</evidence>
<evidence type="ECO:0000313" key="3">
    <source>
        <dbReference type="EMBL" id="SHN13572.1"/>
    </source>
</evidence>
<reference evidence="3 4" key="1">
    <citation type="submission" date="2016-11" db="EMBL/GenBank/DDBJ databases">
        <authorList>
            <person name="Jaros S."/>
            <person name="Januszkiewicz K."/>
            <person name="Wedrychowicz H."/>
        </authorList>
    </citation>
    <scope>NUCLEOTIDE SEQUENCE [LARGE SCALE GENOMIC DNA]</scope>
    <source>
        <strain evidence="3 4">DSM 46144</strain>
    </source>
</reference>
<organism evidence="3 4">
    <name type="scientific">Cryptosporangium aurantiacum</name>
    <dbReference type="NCBI Taxonomy" id="134849"/>
    <lineage>
        <taxon>Bacteria</taxon>
        <taxon>Bacillati</taxon>
        <taxon>Actinomycetota</taxon>
        <taxon>Actinomycetes</taxon>
        <taxon>Cryptosporangiales</taxon>
        <taxon>Cryptosporangiaceae</taxon>
        <taxon>Cryptosporangium</taxon>
    </lineage>
</organism>
<feature type="compositionally biased region" description="Polar residues" evidence="1">
    <location>
        <begin position="212"/>
        <end position="225"/>
    </location>
</feature>
<dbReference type="Proteomes" id="UP000184440">
    <property type="component" value="Unassembled WGS sequence"/>
</dbReference>
<proteinExistence type="predicted"/>
<dbReference type="STRING" id="134849.SAMN05443668_103105"/>
<feature type="region of interest" description="Disordered" evidence="1">
    <location>
        <begin position="196"/>
        <end position="225"/>
    </location>
</feature>
<dbReference type="AlphaFoldDB" id="A0A1M7PA21"/>
<name>A0A1M7PA21_9ACTN</name>
<evidence type="ECO:0000256" key="1">
    <source>
        <dbReference type="SAM" id="MobiDB-lite"/>
    </source>
</evidence>
<dbReference type="Pfam" id="PF04717">
    <property type="entry name" value="Phage_base_V"/>
    <property type="match status" value="1"/>
</dbReference>
<gene>
    <name evidence="3" type="ORF">SAMN05443668_103105</name>
</gene>
<protein>
    <recommendedName>
        <fullName evidence="2">Gp5/Type VI secretion system Vgr protein OB-fold domain-containing protein</fullName>
    </recommendedName>
</protein>
<dbReference type="Gene3D" id="2.40.50.230">
    <property type="entry name" value="Gp5 N-terminal domain"/>
    <property type="match status" value="1"/>
</dbReference>